<evidence type="ECO:0000313" key="2">
    <source>
        <dbReference type="Proteomes" id="UP000288805"/>
    </source>
</evidence>
<dbReference type="Proteomes" id="UP000288805">
    <property type="component" value="Unassembled WGS sequence"/>
</dbReference>
<evidence type="ECO:0000313" key="1">
    <source>
        <dbReference type="EMBL" id="RVW92596.1"/>
    </source>
</evidence>
<dbReference type="InterPro" id="IPR012337">
    <property type="entry name" value="RNaseH-like_sf"/>
</dbReference>
<organism evidence="1 2">
    <name type="scientific">Vitis vinifera</name>
    <name type="common">Grape</name>
    <dbReference type="NCBI Taxonomy" id="29760"/>
    <lineage>
        <taxon>Eukaryota</taxon>
        <taxon>Viridiplantae</taxon>
        <taxon>Streptophyta</taxon>
        <taxon>Embryophyta</taxon>
        <taxon>Tracheophyta</taxon>
        <taxon>Spermatophyta</taxon>
        <taxon>Magnoliopsida</taxon>
        <taxon>eudicotyledons</taxon>
        <taxon>Gunneridae</taxon>
        <taxon>Pentapetalae</taxon>
        <taxon>rosids</taxon>
        <taxon>Vitales</taxon>
        <taxon>Vitaceae</taxon>
        <taxon>Viteae</taxon>
        <taxon>Vitis</taxon>
    </lineage>
</organism>
<name>A0A438I796_VITVI</name>
<dbReference type="PANTHER" id="PTHR42648">
    <property type="entry name" value="TRANSPOSASE, PUTATIVE-RELATED"/>
    <property type="match status" value="1"/>
</dbReference>
<dbReference type="InterPro" id="IPR039537">
    <property type="entry name" value="Retrotran_Ty1/copia-like"/>
</dbReference>
<dbReference type="GO" id="GO:0003676">
    <property type="term" value="F:nucleic acid binding"/>
    <property type="evidence" value="ECO:0007669"/>
    <property type="project" value="InterPro"/>
</dbReference>
<accession>A0A438I796</accession>
<dbReference type="AlphaFoldDB" id="A0A438I796"/>
<gene>
    <name evidence="1" type="primary">POLX_1855</name>
    <name evidence="1" type="ORF">CK203_039400</name>
</gene>
<dbReference type="InterPro" id="IPR036397">
    <property type="entry name" value="RNaseH_sf"/>
</dbReference>
<protein>
    <submittedName>
        <fullName evidence="1">Retrovirus-related Pol polyprotein from transposon TNT 1-94</fullName>
    </submittedName>
</protein>
<dbReference type="Gene3D" id="3.30.420.10">
    <property type="entry name" value="Ribonuclease H-like superfamily/Ribonuclease H"/>
    <property type="match status" value="1"/>
</dbReference>
<dbReference type="SUPFAM" id="SSF53098">
    <property type="entry name" value="Ribonuclease H-like"/>
    <property type="match status" value="1"/>
</dbReference>
<dbReference type="PANTHER" id="PTHR42648:SF22">
    <property type="entry name" value="REVERSE TRANSCRIPTASE TY1_COPIA-TYPE DOMAIN-CONTAINING PROTEIN"/>
    <property type="match status" value="1"/>
</dbReference>
<comment type="caution">
    <text evidence="1">The sequence shown here is derived from an EMBL/GenBank/DDBJ whole genome shotgun (WGS) entry which is preliminary data.</text>
</comment>
<sequence length="261" mass="30160">MELKSWIFCRYGSTTAINHPKTSPNIDKFSLQCTHCNKIDPTSLDIPQFQSNNSWYDQENNEERRFEPWTFRSCLGYHHFVINDNIVITEKGFQENLDCNCCQIKTKANVAEKASTLVATTDHGGPSKVPTLSGSHWFVAFIDDCTRMTWLCLMKTKDEVNLLFKKFHKMIETQYNAKVQRCFTEIPNQSSSVESVLNLEPDPFMKRLPHHHTKVIPNSVQEALADPRWKAAMNEEMKSLQKNETWELVECPQGKKPIGCR</sequence>
<dbReference type="EMBL" id="QGNW01000136">
    <property type="protein sequence ID" value="RVW92596.1"/>
    <property type="molecule type" value="Genomic_DNA"/>
</dbReference>
<reference evidence="1 2" key="1">
    <citation type="journal article" date="2018" name="PLoS Genet.">
        <title>Population sequencing reveals clonal diversity and ancestral inbreeding in the grapevine cultivar Chardonnay.</title>
        <authorList>
            <person name="Roach M.J."/>
            <person name="Johnson D.L."/>
            <person name="Bohlmann J."/>
            <person name="van Vuuren H.J."/>
            <person name="Jones S.J."/>
            <person name="Pretorius I.S."/>
            <person name="Schmidt S.A."/>
            <person name="Borneman A.R."/>
        </authorList>
    </citation>
    <scope>NUCLEOTIDE SEQUENCE [LARGE SCALE GENOMIC DNA]</scope>
    <source>
        <strain evidence="2">cv. Chardonnay</strain>
        <tissue evidence="1">Leaf</tissue>
    </source>
</reference>
<proteinExistence type="predicted"/>